<dbReference type="RefSeq" id="WP_047253601.1">
    <property type="nucleotide sequence ID" value="NZ_CP011545.1"/>
</dbReference>
<dbReference type="NCBIfam" id="TIGR01930">
    <property type="entry name" value="AcCoA-C-Actrans"/>
    <property type="match status" value="1"/>
</dbReference>
<feature type="active site" description="Proton acceptor" evidence="6">
    <location>
        <position position="364"/>
    </location>
</feature>
<reference evidence="10 11" key="1">
    <citation type="journal article" date="2015" name="Genome Announc.">
        <title>Complete Genome Sequence of the Type Strain Corynebacterium testudinoris DSM 44614, Recovered from Necrotic Lesions in the Mouth of a Tortoise.</title>
        <authorList>
            <person name="Ruckert C."/>
            <person name="Kriete M."/>
            <person name="Jaenicke S."/>
            <person name="Winkler A."/>
            <person name="Tauch A."/>
        </authorList>
    </citation>
    <scope>NUCLEOTIDE SEQUENCE [LARGE SCALE GENOMIC DNA]</scope>
    <source>
        <strain evidence="10 11">DSM 44614</strain>
    </source>
</reference>
<reference evidence="11" key="2">
    <citation type="submission" date="2015-05" db="EMBL/GenBank/DDBJ databases">
        <title>Complete genome sequence of Corynebacterium testudinoris DSM 44614, recovered from necrotic lesions in the mouth of a tortoise.</title>
        <authorList>
            <person name="Ruckert C."/>
            <person name="Albersmeier A."/>
            <person name="Winkler A."/>
            <person name="Tauch A."/>
        </authorList>
    </citation>
    <scope>NUCLEOTIDE SEQUENCE [LARGE SCALE GENOMIC DNA]</scope>
    <source>
        <strain evidence="11">DSM 44614</strain>
    </source>
</reference>
<dbReference type="InterPro" id="IPR020617">
    <property type="entry name" value="Thiolase_C"/>
</dbReference>
<keyword evidence="4 7" id="KW-0012">Acyltransferase</keyword>
<dbReference type="CDD" id="cd00751">
    <property type="entry name" value="thiolase"/>
    <property type="match status" value="1"/>
</dbReference>
<organism evidence="10 11">
    <name type="scientific">Corynebacterium testudinoris</name>
    <dbReference type="NCBI Taxonomy" id="136857"/>
    <lineage>
        <taxon>Bacteria</taxon>
        <taxon>Bacillati</taxon>
        <taxon>Actinomycetota</taxon>
        <taxon>Actinomycetes</taxon>
        <taxon>Mycobacteriales</taxon>
        <taxon>Corynebacteriaceae</taxon>
        <taxon>Corynebacterium</taxon>
    </lineage>
</organism>
<dbReference type="Pfam" id="PF02803">
    <property type="entry name" value="Thiolase_C"/>
    <property type="match status" value="1"/>
</dbReference>
<feature type="domain" description="Thiolase C-terminal" evidence="9">
    <location>
        <begin position="286"/>
        <end position="408"/>
    </location>
</feature>
<dbReference type="GO" id="GO:0003985">
    <property type="term" value="F:acetyl-CoA C-acetyltransferase activity"/>
    <property type="evidence" value="ECO:0007669"/>
    <property type="project" value="UniProtKB-EC"/>
</dbReference>
<dbReference type="PROSITE" id="PS00099">
    <property type="entry name" value="THIOLASE_3"/>
    <property type="match status" value="1"/>
</dbReference>
<evidence type="ECO:0000259" key="8">
    <source>
        <dbReference type="Pfam" id="PF00108"/>
    </source>
</evidence>
<dbReference type="Pfam" id="PF00108">
    <property type="entry name" value="Thiolase_N"/>
    <property type="match status" value="1"/>
</dbReference>
<evidence type="ECO:0000256" key="4">
    <source>
        <dbReference type="ARBA" id="ARBA00023315"/>
    </source>
</evidence>
<feature type="active site" description="Proton acceptor" evidence="6">
    <location>
        <position position="395"/>
    </location>
</feature>
<comment type="similarity">
    <text evidence="1 7">Belongs to the thiolase-like superfamily. Thiolase family.</text>
</comment>
<dbReference type="PANTHER" id="PTHR18919:SF107">
    <property type="entry name" value="ACETYL-COA ACETYLTRANSFERASE, CYTOSOLIC"/>
    <property type="match status" value="1"/>
</dbReference>
<evidence type="ECO:0000256" key="1">
    <source>
        <dbReference type="ARBA" id="ARBA00010982"/>
    </source>
</evidence>
<keyword evidence="3 7" id="KW-0808">Transferase</keyword>
<evidence type="ECO:0000256" key="7">
    <source>
        <dbReference type="RuleBase" id="RU003557"/>
    </source>
</evidence>
<evidence type="ECO:0000313" key="11">
    <source>
        <dbReference type="Proteomes" id="UP000035540"/>
    </source>
</evidence>
<evidence type="ECO:0000256" key="5">
    <source>
        <dbReference type="ARBA" id="ARBA00040529"/>
    </source>
</evidence>
<accession>A0A0G3H7U7</accession>
<evidence type="ECO:0000256" key="3">
    <source>
        <dbReference type="ARBA" id="ARBA00022679"/>
    </source>
</evidence>
<dbReference type="Gene3D" id="3.40.47.10">
    <property type="match status" value="1"/>
</dbReference>
<dbReference type="NCBIfam" id="NF004853">
    <property type="entry name" value="PRK06205.1"/>
    <property type="match status" value="1"/>
</dbReference>
<gene>
    <name evidence="10" type="primary">phbA</name>
    <name evidence="10" type="ORF">CTEST_09995</name>
</gene>
<evidence type="ECO:0000256" key="6">
    <source>
        <dbReference type="PIRSR" id="PIRSR000429-1"/>
    </source>
</evidence>
<dbReference type="InterPro" id="IPR020610">
    <property type="entry name" value="Thiolase_AS"/>
</dbReference>
<dbReference type="InterPro" id="IPR020616">
    <property type="entry name" value="Thiolase_N"/>
</dbReference>
<dbReference type="InterPro" id="IPR016039">
    <property type="entry name" value="Thiolase-like"/>
</dbReference>
<dbReference type="EC" id="2.3.1.9" evidence="2"/>
<dbReference type="PANTHER" id="PTHR18919">
    <property type="entry name" value="ACETYL-COA C-ACYLTRANSFERASE"/>
    <property type="match status" value="1"/>
</dbReference>
<sequence length="409" mass="41815">MSPTSPSDIVLCSPLRTPVGGYGGAFSTIPVQDLAAIVVKAVVERTGLDPAEIDDLILGQASPAGSAPALGRVVALDAGLGDSVPGMQLDRRCGSGLQAVATAAAHIASGAADLIIAGGAESMSRAEYSVTPDIRWGVRGGDLVLRDRLAEGRESAGGKHHPIPGGMIETAENLRRAFRISREAQDEMAVASHARAVAAQEGMLFDAEIVPVAVPQRKGEPVVISTDEHPRPDTSLEKLAKLRPVLGHSDEDATVTAGNASGQNDGAAAMIVTTRAKAAELGLVPMLVLRGWAVAGVAPETMGIGPVPATAKVLSRLGLTLEDMDLIELNEAFAAQALSVLTEWGISADDPRLNPLGSGISLGHPVGATGARMLVTMAHAMSHNPDAQTGLVTMCIGGGQGLAAVVEKP</sequence>
<keyword evidence="11" id="KW-1185">Reference proteome</keyword>
<dbReference type="PIRSF" id="PIRSF000429">
    <property type="entry name" value="Ac-CoA_Ac_transf"/>
    <property type="match status" value="1"/>
</dbReference>
<dbReference type="Proteomes" id="UP000035540">
    <property type="component" value="Chromosome"/>
</dbReference>
<dbReference type="EMBL" id="CP011545">
    <property type="protein sequence ID" value="AKK09424.1"/>
    <property type="molecule type" value="Genomic_DNA"/>
</dbReference>
<dbReference type="PATRIC" id="fig|136857.5.peg.1984"/>
<dbReference type="FunFam" id="3.40.47.10:FF:000010">
    <property type="entry name" value="Acetyl-CoA acetyltransferase (Thiolase)"/>
    <property type="match status" value="1"/>
</dbReference>
<proteinExistence type="inferred from homology"/>
<evidence type="ECO:0000256" key="2">
    <source>
        <dbReference type="ARBA" id="ARBA00012705"/>
    </source>
</evidence>
<dbReference type="KEGG" id="cted:CTEST_09995"/>
<evidence type="ECO:0000259" key="9">
    <source>
        <dbReference type="Pfam" id="PF02803"/>
    </source>
</evidence>
<evidence type="ECO:0000313" key="10">
    <source>
        <dbReference type="EMBL" id="AKK09424.1"/>
    </source>
</evidence>
<dbReference type="AlphaFoldDB" id="A0A0G3H7U7"/>
<protein>
    <recommendedName>
        <fullName evidence="5">Probable acetyl-CoA acetyltransferase</fullName>
        <ecNumber evidence="2">2.3.1.9</ecNumber>
    </recommendedName>
</protein>
<dbReference type="STRING" id="136857.CTEST_09995"/>
<name>A0A0G3H7U7_9CORY</name>
<feature type="domain" description="Thiolase N-terminal" evidence="8">
    <location>
        <begin position="10"/>
        <end position="275"/>
    </location>
</feature>
<dbReference type="InterPro" id="IPR002155">
    <property type="entry name" value="Thiolase"/>
</dbReference>
<dbReference type="SUPFAM" id="SSF53901">
    <property type="entry name" value="Thiolase-like"/>
    <property type="match status" value="2"/>
</dbReference>
<feature type="active site" description="Acyl-thioester intermediate" evidence="6">
    <location>
        <position position="93"/>
    </location>
</feature>
<dbReference type="OrthoDB" id="4475716at2"/>